<evidence type="ECO:0000313" key="1">
    <source>
        <dbReference type="EMBL" id="QJA82110.1"/>
    </source>
</evidence>
<dbReference type="EMBL" id="MT142479">
    <property type="protein sequence ID" value="QJA82110.1"/>
    <property type="molecule type" value="Genomic_DNA"/>
</dbReference>
<reference evidence="1" key="1">
    <citation type="submission" date="2020-03" db="EMBL/GenBank/DDBJ databases">
        <title>The deep terrestrial virosphere.</title>
        <authorList>
            <person name="Holmfeldt K."/>
            <person name="Nilsson E."/>
            <person name="Simone D."/>
            <person name="Lopez-Fernandez M."/>
            <person name="Wu X."/>
            <person name="de Brujin I."/>
            <person name="Lundin D."/>
            <person name="Andersson A."/>
            <person name="Bertilsson S."/>
            <person name="Dopson M."/>
        </authorList>
    </citation>
    <scope>NUCLEOTIDE SEQUENCE</scope>
    <source>
        <strain evidence="1">MM415A00444</strain>
    </source>
</reference>
<name>A0A6M3KK76_9ZZZZ</name>
<organism evidence="1">
    <name type="scientific">viral metagenome</name>
    <dbReference type="NCBI Taxonomy" id="1070528"/>
    <lineage>
        <taxon>unclassified sequences</taxon>
        <taxon>metagenomes</taxon>
        <taxon>organismal metagenomes</taxon>
    </lineage>
</organism>
<dbReference type="AlphaFoldDB" id="A0A6M3KK76"/>
<proteinExistence type="predicted"/>
<accession>A0A6M3KK76</accession>
<protein>
    <submittedName>
        <fullName evidence="1">Uncharacterized protein</fullName>
    </submittedName>
</protein>
<gene>
    <name evidence="1" type="ORF">MM415A00444_0025</name>
</gene>
<sequence>METQPKSEDYTEGSRLITLKAIFDIGVHNTCLDIEIEIPRFFDWFFKKCSTQGRFYLWDELIYSTHYNTPFTYWLDENPHWLPQLELRGFLKKRKQKINYIRGFEIIRDGQTFKLIRQKYCAILVNLTNNTSTTSEVVDWKTDAYGNEYITESDAKKLGIVE</sequence>